<evidence type="ECO:0000313" key="1">
    <source>
        <dbReference type="EnsemblMetazoa" id="CJA08994.1"/>
    </source>
</evidence>
<organism evidence="1 2">
    <name type="scientific">Caenorhabditis japonica</name>
    <dbReference type="NCBI Taxonomy" id="281687"/>
    <lineage>
        <taxon>Eukaryota</taxon>
        <taxon>Metazoa</taxon>
        <taxon>Ecdysozoa</taxon>
        <taxon>Nematoda</taxon>
        <taxon>Chromadorea</taxon>
        <taxon>Rhabditida</taxon>
        <taxon>Rhabditina</taxon>
        <taxon>Rhabditomorpha</taxon>
        <taxon>Rhabditoidea</taxon>
        <taxon>Rhabditidae</taxon>
        <taxon>Peloderinae</taxon>
        <taxon>Caenorhabditis</taxon>
    </lineage>
</organism>
<sequence>MISKIRSVRQKSSAEGVTEGKFYRPPAKRESSLSILQRRKKAVPDNECLTAYEIMEQYKDAADKLHSSLIYVLVENPLYAQKLSCVKIPDQIQYDPSYKYMSDYLAGTFVPRLLQGQKGKYESLDLAIKACKVLHEEQNRYIRTQLEALKPLTTFVGEDYWEFEKLKRIYQFHLEKYDTAYQANSKQNNADTMKVVKSAQVDKDSARNNLMALITKINKNKKTVAECVIKFAKVAVEWHRYVAKILVTLDKKGQQTEIRSVLLPAPNRDKSSSKSSHCLFRS</sequence>
<name>A0A8R1HW45_CAEJA</name>
<reference evidence="1" key="2">
    <citation type="submission" date="2022-06" db="UniProtKB">
        <authorList>
            <consortium name="EnsemblMetazoa"/>
        </authorList>
    </citation>
    <scope>IDENTIFICATION</scope>
    <source>
        <strain evidence="1">DF5081</strain>
    </source>
</reference>
<protein>
    <submittedName>
        <fullName evidence="1">Uncharacterized protein</fullName>
    </submittedName>
</protein>
<reference evidence="2" key="1">
    <citation type="submission" date="2010-08" db="EMBL/GenBank/DDBJ databases">
        <authorList>
            <consortium name="Caenorhabditis japonica Sequencing Consortium"/>
            <person name="Wilson R.K."/>
        </authorList>
    </citation>
    <scope>NUCLEOTIDE SEQUENCE [LARGE SCALE GENOMIC DNA]</scope>
    <source>
        <strain evidence="2">DF5081</strain>
    </source>
</reference>
<proteinExistence type="predicted"/>
<dbReference type="EnsemblMetazoa" id="CJA08994.1">
    <property type="protein sequence ID" value="CJA08994.1"/>
    <property type="gene ID" value="WBGene00128198"/>
</dbReference>
<dbReference type="Gene3D" id="1.20.1270.60">
    <property type="entry name" value="Arfaptin homology (AH) domain/BAR domain"/>
    <property type="match status" value="1"/>
</dbReference>
<dbReference type="InterPro" id="IPR027267">
    <property type="entry name" value="AH/BAR_dom_sf"/>
</dbReference>
<dbReference type="SUPFAM" id="SSF103657">
    <property type="entry name" value="BAR/IMD domain-like"/>
    <property type="match status" value="1"/>
</dbReference>
<accession>A0A8R1HW45</accession>
<dbReference type="AlphaFoldDB" id="A0A8R1HW45"/>
<dbReference type="OMA" id="KNMDHYK"/>
<dbReference type="PANTHER" id="PTHR39364:SF1">
    <property type="entry name" value="DUF5045 DOMAIN-CONTAINING PROTEIN-RELATED"/>
    <property type="match status" value="1"/>
</dbReference>
<dbReference type="PANTHER" id="PTHR39364">
    <property type="entry name" value="PROTEIN CBG04867"/>
    <property type="match status" value="1"/>
</dbReference>
<evidence type="ECO:0000313" key="2">
    <source>
        <dbReference type="Proteomes" id="UP000005237"/>
    </source>
</evidence>
<dbReference type="Proteomes" id="UP000005237">
    <property type="component" value="Unassembled WGS sequence"/>
</dbReference>
<keyword evidence="2" id="KW-1185">Reference proteome</keyword>